<evidence type="ECO:0000256" key="14">
    <source>
        <dbReference type="ARBA" id="ARBA00024013"/>
    </source>
</evidence>
<keyword evidence="10" id="KW-0460">Magnesium</keyword>
<proteinExistence type="predicted"/>
<gene>
    <name evidence="18" type="ORF">BDW02DRAFT_650469</name>
</gene>
<dbReference type="GO" id="GO:0016787">
    <property type="term" value="F:hydrolase activity"/>
    <property type="evidence" value="ECO:0007669"/>
    <property type="project" value="UniProtKB-KW"/>
</dbReference>
<dbReference type="GO" id="GO:0046872">
    <property type="term" value="F:metal ion binding"/>
    <property type="evidence" value="ECO:0007669"/>
    <property type="project" value="UniProtKB-KW"/>
</dbReference>
<evidence type="ECO:0000256" key="2">
    <source>
        <dbReference type="ARBA" id="ARBA00004167"/>
    </source>
</evidence>
<evidence type="ECO:0000256" key="8">
    <source>
        <dbReference type="ARBA" id="ARBA00022801"/>
    </source>
</evidence>
<reference evidence="18" key="1">
    <citation type="submission" date="2020-01" db="EMBL/GenBank/DDBJ databases">
        <authorList>
            <consortium name="DOE Joint Genome Institute"/>
            <person name="Haridas S."/>
            <person name="Albert R."/>
            <person name="Binder M."/>
            <person name="Bloem J."/>
            <person name="Labutti K."/>
            <person name="Salamov A."/>
            <person name="Andreopoulos B."/>
            <person name="Baker S.E."/>
            <person name="Barry K."/>
            <person name="Bills G."/>
            <person name="Bluhm B.H."/>
            <person name="Cannon C."/>
            <person name="Castanera R."/>
            <person name="Culley D.E."/>
            <person name="Daum C."/>
            <person name="Ezra D."/>
            <person name="Gonzalez J.B."/>
            <person name="Henrissat B."/>
            <person name="Kuo A."/>
            <person name="Liang C."/>
            <person name="Lipzen A."/>
            <person name="Lutzoni F."/>
            <person name="Magnuson J."/>
            <person name="Mondo S."/>
            <person name="Nolan M."/>
            <person name="Ohm R."/>
            <person name="Pangilinan J."/>
            <person name="Park H.-J."/>
            <person name="Ramirez L."/>
            <person name="Alfaro M."/>
            <person name="Sun H."/>
            <person name="Tritt A."/>
            <person name="Yoshinaga Y."/>
            <person name="Zwiers L.-H."/>
            <person name="Turgeon B.G."/>
            <person name="Goodwin S.B."/>
            <person name="Spatafora J.W."/>
            <person name="Crous P.W."/>
            <person name="Grigoriev I.V."/>
        </authorList>
    </citation>
    <scope>NUCLEOTIDE SEQUENCE</scope>
    <source>
        <strain evidence="18">P77</strain>
    </source>
</reference>
<evidence type="ECO:0000259" key="17">
    <source>
        <dbReference type="Pfam" id="PF01926"/>
    </source>
</evidence>
<accession>A0A6A5K8A8</accession>
<comment type="cofactor">
    <cofactor evidence="1">
        <name>Mg(2+)</name>
        <dbReference type="ChEBI" id="CHEBI:18420"/>
    </cofactor>
</comment>
<evidence type="ECO:0000256" key="10">
    <source>
        <dbReference type="ARBA" id="ARBA00022842"/>
    </source>
</evidence>
<keyword evidence="6 16" id="KW-0812">Transmembrane</keyword>
<evidence type="ECO:0000256" key="5">
    <source>
        <dbReference type="ARBA" id="ARBA00022640"/>
    </source>
</evidence>
<name>A0A6A5K8A8_9PLEO</name>
<evidence type="ECO:0000313" key="18">
    <source>
        <dbReference type="EMBL" id="KAF1830684.1"/>
    </source>
</evidence>
<evidence type="ECO:0000256" key="15">
    <source>
        <dbReference type="SAM" id="Coils"/>
    </source>
</evidence>
<keyword evidence="4" id="KW-0150">Chloroplast</keyword>
<evidence type="ECO:0000256" key="11">
    <source>
        <dbReference type="ARBA" id="ARBA00022927"/>
    </source>
</evidence>
<feature type="coiled-coil region" evidence="15">
    <location>
        <begin position="361"/>
        <end position="388"/>
    </location>
</feature>
<dbReference type="GO" id="GO:0015031">
    <property type="term" value="P:protein transport"/>
    <property type="evidence" value="ECO:0007669"/>
    <property type="project" value="UniProtKB-KW"/>
</dbReference>
<dbReference type="GO" id="GO:0016020">
    <property type="term" value="C:membrane"/>
    <property type="evidence" value="ECO:0007669"/>
    <property type="project" value="UniProtKB-SubCell"/>
</dbReference>
<sequence length="427" mass="47482">MYGRSSKMHTAFDIQGAQPISAEDVFIAVMGMTGAGKSTFIEHCTKTPKSLSGHELISCTSQVSIHTTTILGRTVHLLDTPGFNDSQRSDSETLQELAYWLTVAYERNIKLSGLVYLHCIRNNRFSGSAVRALDAFKEMCGEEAFCGVVLATTMWDTVSGSDNELAKAEKRHAEIHEKVRHNILQHGGRTVRLSAVEVDAKNILEHIISKDRRLTLAFQQQLVDENRLIHETDAGQVLFRPLRERYQSRKTSPRGSHDRMTEMVNTERRTTLRQIGDAFTEISESMGSTEEAIKRTSVALSDIRKTWEDNINRDDEALSATAQLNEQQLQAERDLEASVSLGSGAFSSAEPSSTGYYQTSQASSMLRLERLEREKRALEIQMGQRLNRRYTTVTTRPRGTARIGIVGTGLAVSQLIAAIAGIACVVM</sequence>
<evidence type="ECO:0000256" key="6">
    <source>
        <dbReference type="ARBA" id="ARBA00022692"/>
    </source>
</evidence>
<dbReference type="PANTHER" id="PTHR10903">
    <property type="entry name" value="GTPASE, IMAP FAMILY MEMBER-RELATED"/>
    <property type="match status" value="1"/>
</dbReference>
<feature type="transmembrane region" description="Helical" evidence="16">
    <location>
        <begin position="403"/>
        <end position="426"/>
    </location>
</feature>
<evidence type="ECO:0000256" key="1">
    <source>
        <dbReference type="ARBA" id="ARBA00001946"/>
    </source>
</evidence>
<keyword evidence="19" id="KW-1185">Reference proteome</keyword>
<organism evidence="18 19">
    <name type="scientific">Decorospora gaudefroyi</name>
    <dbReference type="NCBI Taxonomy" id="184978"/>
    <lineage>
        <taxon>Eukaryota</taxon>
        <taxon>Fungi</taxon>
        <taxon>Dikarya</taxon>
        <taxon>Ascomycota</taxon>
        <taxon>Pezizomycotina</taxon>
        <taxon>Dothideomycetes</taxon>
        <taxon>Pleosporomycetidae</taxon>
        <taxon>Pleosporales</taxon>
        <taxon>Pleosporineae</taxon>
        <taxon>Pleosporaceae</taxon>
        <taxon>Decorospora</taxon>
    </lineage>
</organism>
<dbReference type="PANTHER" id="PTHR10903:SF135">
    <property type="entry name" value="TRANSLOCASE OF CHLOROPLAST 120, CHLOROPLASTIC-RELATED"/>
    <property type="match status" value="1"/>
</dbReference>
<evidence type="ECO:0000256" key="12">
    <source>
        <dbReference type="ARBA" id="ARBA00022989"/>
    </source>
</evidence>
<dbReference type="SUPFAM" id="SSF52540">
    <property type="entry name" value="P-loop containing nucleoside triphosphate hydrolases"/>
    <property type="match status" value="1"/>
</dbReference>
<evidence type="ECO:0000313" key="19">
    <source>
        <dbReference type="Proteomes" id="UP000800040"/>
    </source>
</evidence>
<dbReference type="AlphaFoldDB" id="A0A6A5K8A8"/>
<feature type="domain" description="G" evidence="17">
    <location>
        <begin position="27"/>
        <end position="88"/>
    </location>
</feature>
<dbReference type="GO" id="GO:0005525">
    <property type="term" value="F:GTP binding"/>
    <property type="evidence" value="ECO:0007669"/>
    <property type="project" value="InterPro"/>
</dbReference>
<dbReference type="Pfam" id="PF01926">
    <property type="entry name" value="MMR_HSR1"/>
    <property type="match status" value="1"/>
</dbReference>
<keyword evidence="8" id="KW-0378">Hydrolase</keyword>
<dbReference type="InterPro" id="IPR006073">
    <property type="entry name" value="GTP-bd"/>
</dbReference>
<keyword evidence="15" id="KW-0175">Coiled coil</keyword>
<keyword evidence="5" id="KW-0934">Plastid</keyword>
<dbReference type="Proteomes" id="UP000800040">
    <property type="component" value="Unassembled WGS sequence"/>
</dbReference>
<dbReference type="Gene3D" id="3.40.50.300">
    <property type="entry name" value="P-loop containing nucleotide triphosphate hydrolases"/>
    <property type="match status" value="1"/>
</dbReference>
<keyword evidence="3" id="KW-0813">Transport</keyword>
<evidence type="ECO:0000256" key="3">
    <source>
        <dbReference type="ARBA" id="ARBA00022448"/>
    </source>
</evidence>
<evidence type="ECO:0000256" key="9">
    <source>
        <dbReference type="ARBA" id="ARBA00022805"/>
    </source>
</evidence>
<keyword evidence="12 16" id="KW-1133">Transmembrane helix</keyword>
<comment type="subcellular location">
    <subcellularLocation>
        <location evidence="2">Membrane</location>
        <topology evidence="2">Single-pass membrane protein</topology>
    </subcellularLocation>
    <subcellularLocation>
        <location evidence="14">Plastid</location>
        <location evidence="14">Chloroplast outer membrane</location>
    </subcellularLocation>
</comment>
<dbReference type="CDD" id="cd00882">
    <property type="entry name" value="Ras_like_GTPase"/>
    <property type="match status" value="1"/>
</dbReference>
<evidence type="ECO:0000256" key="16">
    <source>
        <dbReference type="SAM" id="Phobius"/>
    </source>
</evidence>
<evidence type="ECO:0000256" key="4">
    <source>
        <dbReference type="ARBA" id="ARBA00022528"/>
    </source>
</evidence>
<keyword evidence="9" id="KW-1002">Plastid outer membrane</keyword>
<evidence type="ECO:0000256" key="7">
    <source>
        <dbReference type="ARBA" id="ARBA00022723"/>
    </source>
</evidence>
<dbReference type="OrthoDB" id="8954335at2759"/>
<evidence type="ECO:0000256" key="13">
    <source>
        <dbReference type="ARBA" id="ARBA00023136"/>
    </source>
</evidence>
<keyword evidence="13 16" id="KW-0472">Membrane</keyword>
<dbReference type="InterPro" id="IPR027417">
    <property type="entry name" value="P-loop_NTPase"/>
</dbReference>
<dbReference type="EMBL" id="ML975388">
    <property type="protein sequence ID" value="KAF1830684.1"/>
    <property type="molecule type" value="Genomic_DNA"/>
</dbReference>
<dbReference type="InterPro" id="IPR045058">
    <property type="entry name" value="GIMA/IAN/Toc"/>
</dbReference>
<keyword evidence="7" id="KW-0479">Metal-binding</keyword>
<protein>
    <recommendedName>
        <fullName evidence="17">G domain-containing protein</fullName>
    </recommendedName>
</protein>
<keyword evidence="11" id="KW-0653">Protein transport</keyword>